<name>A0A444U170_ACIRT</name>
<accession>A0A444U170</accession>
<dbReference type="SUPFAM" id="SSF140996">
    <property type="entry name" value="Hermes dimerisation domain"/>
    <property type="match status" value="1"/>
</dbReference>
<proteinExistence type="predicted"/>
<protein>
    <submittedName>
        <fullName evidence="1">Uncharacterized protein</fullName>
    </submittedName>
</protein>
<comment type="caution">
    <text evidence="1">The sequence shown here is derived from an EMBL/GenBank/DDBJ whole genome shotgun (WGS) entry which is preliminary data.</text>
</comment>
<dbReference type="EMBL" id="SCEB01215566">
    <property type="protein sequence ID" value="RXM28911.1"/>
    <property type="molecule type" value="Genomic_DNA"/>
</dbReference>
<sequence length="149" mass="16953">MLYSASFAKENPDKAGGQTTITFAKKPTSLTQSRKDEITSKVVNFLVQEMHPLSIVEDEPFIEVLHRLEPQYKVPCRKTSYLTPLQHHYFNSSEFTIGTRSLLKQAAAVPGKSSSQSKIPQILDKSKQDTVFPFVMWELKEFSGMRQDI</sequence>
<organism evidence="1 2">
    <name type="scientific">Acipenser ruthenus</name>
    <name type="common">Sterlet sturgeon</name>
    <dbReference type="NCBI Taxonomy" id="7906"/>
    <lineage>
        <taxon>Eukaryota</taxon>
        <taxon>Metazoa</taxon>
        <taxon>Chordata</taxon>
        <taxon>Craniata</taxon>
        <taxon>Vertebrata</taxon>
        <taxon>Euteleostomi</taxon>
        <taxon>Actinopterygii</taxon>
        <taxon>Chondrostei</taxon>
        <taxon>Acipenseriformes</taxon>
        <taxon>Acipenseridae</taxon>
        <taxon>Acipenser</taxon>
    </lineage>
</organism>
<evidence type="ECO:0000313" key="1">
    <source>
        <dbReference type="EMBL" id="RXM28911.1"/>
    </source>
</evidence>
<dbReference type="Proteomes" id="UP000289886">
    <property type="component" value="Unassembled WGS sequence"/>
</dbReference>
<keyword evidence="2" id="KW-1185">Reference proteome</keyword>
<dbReference type="AlphaFoldDB" id="A0A444U170"/>
<reference evidence="1 2" key="1">
    <citation type="submission" date="2019-01" db="EMBL/GenBank/DDBJ databases">
        <title>Draft Genome and Complete Hox-Cluster Characterization of the Sterlet Sturgeon (Acipenser ruthenus).</title>
        <authorList>
            <person name="Wei Q."/>
        </authorList>
    </citation>
    <scope>NUCLEOTIDE SEQUENCE [LARGE SCALE GENOMIC DNA]</scope>
    <source>
        <strain evidence="1">WHYD16114868_AA</strain>
        <tissue evidence="1">Blood</tissue>
    </source>
</reference>
<gene>
    <name evidence="1" type="ORF">EOD39_9321</name>
</gene>
<evidence type="ECO:0000313" key="2">
    <source>
        <dbReference type="Proteomes" id="UP000289886"/>
    </source>
</evidence>